<gene>
    <name evidence="1" type="ORF">RZN05_09430</name>
</gene>
<dbReference type="Proteomes" id="UP001273531">
    <property type="component" value="Unassembled WGS sequence"/>
</dbReference>
<protein>
    <recommendedName>
        <fullName evidence="3">HPt domain-containing protein</fullName>
    </recommendedName>
</protein>
<organism evidence="1 2">
    <name type="scientific">Sphingomonas agrestis</name>
    <dbReference type="NCBI Taxonomy" id="3080540"/>
    <lineage>
        <taxon>Bacteria</taxon>
        <taxon>Pseudomonadati</taxon>
        <taxon>Pseudomonadota</taxon>
        <taxon>Alphaproteobacteria</taxon>
        <taxon>Sphingomonadales</taxon>
        <taxon>Sphingomonadaceae</taxon>
        <taxon>Sphingomonas</taxon>
    </lineage>
</organism>
<comment type="caution">
    <text evidence="1">The sequence shown here is derived from an EMBL/GenBank/DDBJ whole genome shotgun (WGS) entry which is preliminary data.</text>
</comment>
<accession>A0ABU3Y7A6</accession>
<evidence type="ECO:0000313" key="2">
    <source>
        <dbReference type="Proteomes" id="UP001273531"/>
    </source>
</evidence>
<dbReference type="RefSeq" id="WP_317226360.1">
    <property type="nucleotide sequence ID" value="NZ_JAWJEJ010000001.1"/>
</dbReference>
<proteinExistence type="predicted"/>
<keyword evidence="2" id="KW-1185">Reference proteome</keyword>
<sequence>MRPYQPYIPQTPGEIRDQIGSMILSAPRFIDSSGYFLGQNIATEFHALTEGFGVIRKKLGEERYAKLIALAAHAKAHFGETSDDDLDGIRAGCAMLFEMEDIIDELRRGKQASATDPA</sequence>
<dbReference type="EMBL" id="JAWJEJ010000001">
    <property type="protein sequence ID" value="MDV3457202.1"/>
    <property type="molecule type" value="Genomic_DNA"/>
</dbReference>
<name>A0ABU3Y7A6_9SPHN</name>
<reference evidence="1 2" key="1">
    <citation type="submission" date="2023-10" db="EMBL/GenBank/DDBJ databases">
        <title>Sphingomonas sp. HF-S4 16S ribosomal RNA gene Genome sequencing and assembly.</title>
        <authorList>
            <person name="Lee H."/>
        </authorList>
    </citation>
    <scope>NUCLEOTIDE SEQUENCE [LARGE SCALE GENOMIC DNA]</scope>
    <source>
        <strain evidence="1 2">HF-S4</strain>
    </source>
</reference>
<evidence type="ECO:0008006" key="3">
    <source>
        <dbReference type="Google" id="ProtNLM"/>
    </source>
</evidence>
<evidence type="ECO:0000313" key="1">
    <source>
        <dbReference type="EMBL" id="MDV3457202.1"/>
    </source>
</evidence>